<dbReference type="InParanoid" id="A0A152A0C0"/>
<organism evidence="3 4">
    <name type="scientific">Tieghemostelium lacteum</name>
    <name type="common">Slime mold</name>
    <name type="synonym">Dictyostelium lacteum</name>
    <dbReference type="NCBI Taxonomy" id="361077"/>
    <lineage>
        <taxon>Eukaryota</taxon>
        <taxon>Amoebozoa</taxon>
        <taxon>Evosea</taxon>
        <taxon>Eumycetozoa</taxon>
        <taxon>Dictyostelia</taxon>
        <taxon>Dictyosteliales</taxon>
        <taxon>Raperosteliaceae</taxon>
        <taxon>Tieghemostelium</taxon>
    </lineage>
</organism>
<dbReference type="InterPro" id="IPR057207">
    <property type="entry name" value="FBXL15_LRR"/>
</dbReference>
<dbReference type="Pfam" id="PF12807">
    <property type="entry name" value="eIF3_p135"/>
    <property type="match status" value="1"/>
</dbReference>
<dbReference type="Proteomes" id="UP000076078">
    <property type="component" value="Unassembled WGS sequence"/>
</dbReference>
<accession>A0A152A0C0</accession>
<dbReference type="Gene3D" id="3.80.10.10">
    <property type="entry name" value="Ribonuclease Inhibitor"/>
    <property type="match status" value="1"/>
</dbReference>
<gene>
    <name evidence="3" type="ORF">DLAC_03642</name>
</gene>
<dbReference type="Pfam" id="PF13236">
    <property type="entry name" value="CLU"/>
    <property type="match status" value="1"/>
</dbReference>
<keyword evidence="4" id="KW-1185">Reference proteome</keyword>
<dbReference type="InterPro" id="IPR025697">
    <property type="entry name" value="CLU_dom"/>
</dbReference>
<dbReference type="SMART" id="SM00367">
    <property type="entry name" value="LRR_CC"/>
    <property type="match status" value="4"/>
</dbReference>
<dbReference type="PROSITE" id="PS51823">
    <property type="entry name" value="CLU"/>
    <property type="match status" value="1"/>
</dbReference>
<dbReference type="PANTHER" id="PTHR12601:SF8">
    <property type="entry name" value="CLU DOMAIN-CONTAINING PROTEIN"/>
    <property type="match status" value="1"/>
</dbReference>
<dbReference type="OrthoDB" id="18317at2759"/>
<sequence length="1019" mass="116645">MDPYGGYGISTPENEFYNPSGSEKSTASSSSSYNPNAIVYSSSSIEGEDHDSGKNIYSLDHDGHFVSAAEQENSWSDLFVCGLKNIEDSDLTKEIAHWNEMYQQILDMEESEEKSKKLATIANDFVYCADTFGKIIISELYLPVDKKTIKPVDIGGVAGGLKFKIQDIMFKFVIDTEIREGVWMYGDDKRADGFAQKSANHEIKGLNHFMEISNCGLIRFPLMAIIDYRGYRLLAISQLPIDKTTIVYGSCDAGKTVHNSDPLINKEMERVAKILNLRGHTVGLTQTFVYGPGDIEVHKGYDGRYYMIDFARIFPPEYPLVFQNQKETIGREIFYQMLRPELVKKSKEPLSSDAFSGWQTSLFEEGLNRDVVVATKKLHTELINYALQVINAKPEIDFSPSTHKVYETCEIILILRSMGINYRYLGVIASQSKNKSIKELVLSDVVARVWKRIIRSKLRRIMDITRRPSEEPYKELIADVCEQLLKQDPDQVEFWSSMERGSFKYIALQVFPRCLSESDMNPKYDLRQSVDVKLIILRLSKMMNIKFYNSSFRQFLSLDDYILGIQDIEVVGSTVKYPYLIDFTQGSQLLKHTKEITKSQNSNPLEVERWVTNSKIVLHEAVRQMPAVYSVILNFIATFHVKASVTSDPLKATRLLIIAVTMHGWNVEPKLQNKASILGLVALCHLHLATIYLFHSNLYEDFQNELNTCRTQLEIALKEDPNCLDDYINHTIPMSSTLVASVLDKQQESYQKRKVHQLLTLVYLLVNTDKESIIHKPMDKYLNQIIQIDNFEILPHAEAFFNCKFLQKFFLHFRNRLRALSIRKTTITQMTTDTFSDLSQLVSLGISEIVFPDDPTFNSFFLNIFHNCKQLKNLTIISNKFISDVTFEGLHKYFQQLTCLELSKLPMVTDETLLKLAPHLSNLSSLTLTNTKEFTDNAVGVLLKTCRLLLKLNLDNLSSLTDKVGEYLVEYQTSLEKLVLTNCPGFTKETIDKIAINLTNLKHFDRPSFKQPHTYKICM</sequence>
<feature type="compositionally biased region" description="Low complexity" evidence="1">
    <location>
        <begin position="20"/>
        <end position="32"/>
    </location>
</feature>
<dbReference type="GO" id="GO:0048312">
    <property type="term" value="P:intracellular distribution of mitochondria"/>
    <property type="evidence" value="ECO:0007669"/>
    <property type="project" value="TreeGrafter"/>
</dbReference>
<evidence type="ECO:0000313" key="3">
    <source>
        <dbReference type="EMBL" id="KYQ99702.1"/>
    </source>
</evidence>
<dbReference type="InterPro" id="IPR032675">
    <property type="entry name" value="LRR_dom_sf"/>
</dbReference>
<name>A0A152A0C0_TIELA</name>
<evidence type="ECO:0000313" key="4">
    <source>
        <dbReference type="Proteomes" id="UP000076078"/>
    </source>
</evidence>
<feature type="domain" description="Clu" evidence="2">
    <location>
        <begin position="70"/>
        <end position="321"/>
    </location>
</feature>
<dbReference type="InterPro" id="IPR027523">
    <property type="entry name" value="CLU_prot"/>
</dbReference>
<dbReference type="EMBL" id="LODT01000020">
    <property type="protein sequence ID" value="KYQ99702.1"/>
    <property type="molecule type" value="Genomic_DNA"/>
</dbReference>
<feature type="region of interest" description="Disordered" evidence="1">
    <location>
        <begin position="1"/>
        <end position="33"/>
    </location>
</feature>
<dbReference type="GO" id="GO:0003729">
    <property type="term" value="F:mRNA binding"/>
    <property type="evidence" value="ECO:0007669"/>
    <property type="project" value="TreeGrafter"/>
</dbReference>
<dbReference type="PANTHER" id="PTHR12601">
    <property type="entry name" value="EUKARYOTIC TRANSLATION INITIATION FACTOR 3 SUBUNIT EIF-3"/>
    <property type="match status" value="1"/>
</dbReference>
<evidence type="ECO:0000259" key="2">
    <source>
        <dbReference type="PROSITE" id="PS51823"/>
    </source>
</evidence>
<dbReference type="InterPro" id="IPR033646">
    <property type="entry name" value="CLU-central"/>
</dbReference>
<dbReference type="GO" id="GO:0005737">
    <property type="term" value="C:cytoplasm"/>
    <property type="evidence" value="ECO:0007669"/>
    <property type="project" value="TreeGrafter"/>
</dbReference>
<dbReference type="InterPro" id="IPR006553">
    <property type="entry name" value="Leu-rich_rpt_Cys-con_subtyp"/>
</dbReference>
<dbReference type="SUPFAM" id="SSF52047">
    <property type="entry name" value="RNI-like"/>
    <property type="match status" value="1"/>
</dbReference>
<comment type="caution">
    <text evidence="3">The sequence shown here is derived from an EMBL/GenBank/DDBJ whole genome shotgun (WGS) entry which is preliminary data.</text>
</comment>
<protein>
    <recommendedName>
        <fullName evidence="2">Clu domain-containing protein</fullName>
    </recommendedName>
</protein>
<evidence type="ECO:0000256" key="1">
    <source>
        <dbReference type="SAM" id="MobiDB-lite"/>
    </source>
</evidence>
<dbReference type="AlphaFoldDB" id="A0A152A0C0"/>
<proteinExistence type="predicted"/>
<reference evidence="3 4" key="1">
    <citation type="submission" date="2015-12" db="EMBL/GenBank/DDBJ databases">
        <title>Dictyostelia acquired genes for synthesis and detection of signals that induce cell-type specialization by lateral gene transfer from prokaryotes.</title>
        <authorList>
            <person name="Gloeckner G."/>
            <person name="Schaap P."/>
        </authorList>
    </citation>
    <scope>NUCLEOTIDE SEQUENCE [LARGE SCALE GENOMIC DNA]</scope>
    <source>
        <strain evidence="3 4">TK</strain>
    </source>
</reference>
<dbReference type="Pfam" id="PF25372">
    <property type="entry name" value="DUF7885"/>
    <property type="match status" value="1"/>
</dbReference>